<evidence type="ECO:0000313" key="5">
    <source>
        <dbReference type="Proteomes" id="UP000033115"/>
    </source>
</evidence>
<reference evidence="4 5" key="1">
    <citation type="journal article" date="2015" name="J. Biotechnol.">
        <title>Complete genome sequence of a malodorant-producing acetogen, Clostridium scatologenes ATCC 25775(T).</title>
        <authorList>
            <person name="Zhu Z."/>
            <person name="Guo T."/>
            <person name="Zheng H."/>
            <person name="Song T."/>
            <person name="Ouyang P."/>
            <person name="Xie J."/>
        </authorList>
    </citation>
    <scope>NUCLEOTIDE SEQUENCE [LARGE SCALE GENOMIC DNA]</scope>
    <source>
        <strain evidence="4 5">ATCC 25775</strain>
    </source>
</reference>
<dbReference type="PANTHER" id="PTHR32089:SF112">
    <property type="entry name" value="LYSOZYME-LIKE PROTEIN-RELATED"/>
    <property type="match status" value="1"/>
</dbReference>
<evidence type="ECO:0000259" key="3">
    <source>
        <dbReference type="PROSITE" id="PS50111"/>
    </source>
</evidence>
<dbReference type="KEGG" id="csq:CSCA_2616"/>
<dbReference type="HOGENOM" id="CLU_043276_1_0_9"/>
<evidence type="ECO:0000313" key="4">
    <source>
        <dbReference type="EMBL" id="AKA69741.1"/>
    </source>
</evidence>
<name>A0A0E3GR57_CLOSL</name>
<dbReference type="RefSeq" id="WP_029161661.1">
    <property type="nucleotide sequence ID" value="NZ_CP009933.1"/>
</dbReference>
<sequence length="382" mass="41807">MISKKSLDDLKVFTEFEANLIPGGVVYGITEGDTMTWVKYSDNLDLNVFYVGLKLNHNSTTMTSIREKRAISQNIPRSIYGMRLTVSSIPIIDEQGNSIGAFSMAIPKLHPVVKAFPDFAPMLSEMFAEGVQLRLTDLNKIVLTQSSQKFDIPSLKEGVSLNENSIESKAIKSKKPQSEEVNSLEYGVPVRLSAYPLFDEVSNEVVAAFSVTTPKEIAVNLRNMSSNLENNLTGISSTIQELAASASQIHANQQNLNTTINDITALSQKINEVSHFIKEIADETKMLGLNASIEAARAGEFGKGFGVVANEIRRLSDQSKDTIPKITKLTQDIISKVDESNKKSENSLSASQEQAAATEEITASIEEITSTCEELNKIAHSL</sequence>
<organism evidence="4 5">
    <name type="scientific">Clostridium scatologenes</name>
    <dbReference type="NCBI Taxonomy" id="1548"/>
    <lineage>
        <taxon>Bacteria</taxon>
        <taxon>Bacillati</taxon>
        <taxon>Bacillota</taxon>
        <taxon>Clostridia</taxon>
        <taxon>Eubacteriales</taxon>
        <taxon>Clostridiaceae</taxon>
        <taxon>Clostridium</taxon>
    </lineage>
</organism>
<dbReference type="AlphaFoldDB" id="A0A0E3GR57"/>
<dbReference type="SUPFAM" id="SSF58104">
    <property type="entry name" value="Methyl-accepting chemotaxis protein (MCP) signaling domain"/>
    <property type="match status" value="1"/>
</dbReference>
<gene>
    <name evidence="4" type="ORF">CSCA_2616</name>
</gene>
<dbReference type="PANTHER" id="PTHR32089">
    <property type="entry name" value="METHYL-ACCEPTING CHEMOTAXIS PROTEIN MCPB"/>
    <property type="match status" value="1"/>
</dbReference>
<dbReference type="GO" id="GO:0016020">
    <property type="term" value="C:membrane"/>
    <property type="evidence" value="ECO:0007669"/>
    <property type="project" value="InterPro"/>
</dbReference>
<dbReference type="SMART" id="SM00283">
    <property type="entry name" value="MA"/>
    <property type="match status" value="1"/>
</dbReference>
<dbReference type="InterPro" id="IPR004089">
    <property type="entry name" value="MCPsignal_dom"/>
</dbReference>
<proteinExistence type="predicted"/>
<dbReference type="Proteomes" id="UP000033115">
    <property type="component" value="Chromosome"/>
</dbReference>
<keyword evidence="1 2" id="KW-0807">Transducer</keyword>
<feature type="domain" description="Methyl-accepting transducer" evidence="3">
    <location>
        <begin position="238"/>
        <end position="382"/>
    </location>
</feature>
<dbReference type="STRING" id="1548.CSCA_2616"/>
<evidence type="ECO:0000256" key="2">
    <source>
        <dbReference type="PROSITE-ProRule" id="PRU00284"/>
    </source>
</evidence>
<dbReference type="GO" id="GO:0007165">
    <property type="term" value="P:signal transduction"/>
    <property type="evidence" value="ECO:0007669"/>
    <property type="project" value="UniProtKB-KW"/>
</dbReference>
<dbReference type="Pfam" id="PF00015">
    <property type="entry name" value="MCPsignal"/>
    <property type="match status" value="1"/>
</dbReference>
<dbReference type="Gene3D" id="1.10.287.950">
    <property type="entry name" value="Methyl-accepting chemotaxis protein"/>
    <property type="match status" value="1"/>
</dbReference>
<dbReference type="EMBL" id="CP009933">
    <property type="protein sequence ID" value="AKA69741.1"/>
    <property type="molecule type" value="Genomic_DNA"/>
</dbReference>
<dbReference type="PROSITE" id="PS50111">
    <property type="entry name" value="CHEMOTAXIS_TRANSDUC_2"/>
    <property type="match status" value="1"/>
</dbReference>
<keyword evidence="5" id="KW-1185">Reference proteome</keyword>
<accession>A0A0E3GR57</accession>
<protein>
    <submittedName>
        <fullName evidence="4">Methyl-accepting chemotaxis protein signaling domain protein</fullName>
    </submittedName>
</protein>
<evidence type="ECO:0000256" key="1">
    <source>
        <dbReference type="ARBA" id="ARBA00023224"/>
    </source>
</evidence>